<dbReference type="Proteomes" id="UP000479773">
    <property type="component" value="Unassembled WGS sequence"/>
</dbReference>
<feature type="domain" description="Glycosyl transferase family 1" evidence="1">
    <location>
        <begin position="181"/>
        <end position="344"/>
    </location>
</feature>
<gene>
    <name evidence="3" type="ORF">F3B44_12965</name>
</gene>
<dbReference type="Gene3D" id="3.40.50.2000">
    <property type="entry name" value="Glycogen Phosphorylase B"/>
    <property type="match status" value="2"/>
</dbReference>
<comment type="caution">
    <text evidence="3">The sequence shown here is derived from an EMBL/GenBank/DDBJ whole genome shotgun (WGS) entry which is preliminary data.</text>
</comment>
<evidence type="ECO:0000259" key="1">
    <source>
        <dbReference type="Pfam" id="PF00534"/>
    </source>
</evidence>
<dbReference type="GO" id="GO:0016757">
    <property type="term" value="F:glycosyltransferase activity"/>
    <property type="evidence" value="ECO:0007669"/>
    <property type="project" value="InterPro"/>
</dbReference>
<evidence type="ECO:0000259" key="2">
    <source>
        <dbReference type="Pfam" id="PF13439"/>
    </source>
</evidence>
<dbReference type="AlphaFoldDB" id="A0A5M5PW34"/>
<organism evidence="3 4">
    <name type="scientific">Bacteroides fragilis</name>
    <dbReference type="NCBI Taxonomy" id="817"/>
    <lineage>
        <taxon>Bacteria</taxon>
        <taxon>Pseudomonadati</taxon>
        <taxon>Bacteroidota</taxon>
        <taxon>Bacteroidia</taxon>
        <taxon>Bacteroidales</taxon>
        <taxon>Bacteroidaceae</taxon>
        <taxon>Bacteroides</taxon>
    </lineage>
</organism>
<reference evidence="3 4" key="1">
    <citation type="journal article" date="2019" name="Nat. Med.">
        <title>A library of human gut bacterial isolates paired with longitudinal multiomics data enables mechanistic microbiome research.</title>
        <authorList>
            <person name="Poyet M."/>
            <person name="Groussin M."/>
            <person name="Gibbons S.M."/>
            <person name="Avila-Pacheco J."/>
            <person name="Jiang X."/>
            <person name="Kearney S.M."/>
            <person name="Perrotta A.R."/>
            <person name="Berdy B."/>
            <person name="Zhao S."/>
            <person name="Lieberman T.D."/>
            <person name="Swanson P.K."/>
            <person name="Smith M."/>
            <person name="Roesemann S."/>
            <person name="Alexander J.E."/>
            <person name="Rich S.A."/>
            <person name="Livny J."/>
            <person name="Vlamakis H."/>
            <person name="Clish C."/>
            <person name="Bullock K."/>
            <person name="Deik A."/>
            <person name="Scott J."/>
            <person name="Pierce K.A."/>
            <person name="Xavier R.J."/>
            <person name="Alm E.J."/>
        </authorList>
    </citation>
    <scope>NUCLEOTIDE SEQUENCE [LARGE SCALE GENOMIC DNA]</scope>
    <source>
        <strain evidence="3 4">BIOML-A106</strain>
    </source>
</reference>
<proteinExistence type="predicted"/>
<evidence type="ECO:0000313" key="4">
    <source>
        <dbReference type="Proteomes" id="UP000479773"/>
    </source>
</evidence>
<dbReference type="SUPFAM" id="SSF53756">
    <property type="entry name" value="UDP-Glycosyltransferase/glycogen phosphorylase"/>
    <property type="match status" value="1"/>
</dbReference>
<dbReference type="EMBL" id="VWEQ01000011">
    <property type="protein sequence ID" value="KAA4751667.1"/>
    <property type="molecule type" value="Genomic_DNA"/>
</dbReference>
<dbReference type="Pfam" id="PF00534">
    <property type="entry name" value="Glycos_transf_1"/>
    <property type="match status" value="1"/>
</dbReference>
<sequence length="369" mass="42996">MKVIHILNELKFSGAEIMYVDAAPVFQYLDCELSVVNTAASLGEYASYFKNVGYKVFHKPCPKGVIQKIKYYAEFVSFLKKENYDIVHIHRSDMKWTMSYCAQKAGCKAIYTFHSVFKSHWYSYPLHWWLRWSAKNIFKCTFQTISDSVYNNEKSYYHNKTIKIYNWYGSNRFFSAREGEKEKFRKQLDIAPKALVLISVGGCSTIKRHTDIIKALPEITQKYPDAVYLHLGDGKTLKEEKELAQQLDVSFHIRFCGNQTHIRKYLIASDIYLMTSKFEGISLTTIEAMACRIPTILYDVPGLHDFNQEQECSILIKEDYHLLAQTVLSLFNDPAKQQNITDNGVKLVHRKYDMQTNATEIFKLYTKEK</sequence>
<name>A0A5M5PW34_BACFG</name>
<dbReference type="InterPro" id="IPR028098">
    <property type="entry name" value="Glyco_trans_4-like_N"/>
</dbReference>
<dbReference type="InterPro" id="IPR001296">
    <property type="entry name" value="Glyco_trans_1"/>
</dbReference>
<evidence type="ECO:0000313" key="3">
    <source>
        <dbReference type="EMBL" id="KAA4751667.1"/>
    </source>
</evidence>
<dbReference type="PANTHER" id="PTHR12526:SF630">
    <property type="entry name" value="GLYCOSYLTRANSFERASE"/>
    <property type="match status" value="1"/>
</dbReference>
<feature type="domain" description="Glycosyltransferase subfamily 4-like N-terminal" evidence="2">
    <location>
        <begin position="14"/>
        <end position="135"/>
    </location>
</feature>
<dbReference type="Pfam" id="PF13439">
    <property type="entry name" value="Glyco_transf_4"/>
    <property type="match status" value="1"/>
</dbReference>
<protein>
    <submittedName>
        <fullName evidence="3">Glycosyltransferase</fullName>
    </submittedName>
</protein>
<dbReference type="PANTHER" id="PTHR12526">
    <property type="entry name" value="GLYCOSYLTRANSFERASE"/>
    <property type="match status" value="1"/>
</dbReference>
<accession>A0A5M5PW34</accession>
<keyword evidence="3" id="KW-0808">Transferase</keyword>